<gene>
    <name evidence="2" type="ORF">GCM10017559_38630</name>
</gene>
<dbReference type="Pfam" id="PF13460">
    <property type="entry name" value="NAD_binding_10"/>
    <property type="match status" value="1"/>
</dbReference>
<dbReference type="PANTHER" id="PTHR43162">
    <property type="match status" value="1"/>
</dbReference>
<proteinExistence type="predicted"/>
<dbReference type="Gene3D" id="3.40.50.720">
    <property type="entry name" value="NAD(P)-binding Rossmann-like Domain"/>
    <property type="match status" value="1"/>
</dbReference>
<evidence type="ECO:0000313" key="2">
    <source>
        <dbReference type="EMBL" id="GAA3012047.1"/>
    </source>
</evidence>
<dbReference type="PANTHER" id="PTHR43162:SF1">
    <property type="entry name" value="PRESTALK A DIFFERENTIATION PROTEIN A"/>
    <property type="match status" value="1"/>
</dbReference>
<evidence type="ECO:0000313" key="3">
    <source>
        <dbReference type="Proteomes" id="UP001499930"/>
    </source>
</evidence>
<dbReference type="InterPro" id="IPR016040">
    <property type="entry name" value="NAD(P)-bd_dom"/>
</dbReference>
<organism evidence="2 3">
    <name type="scientific">Streptosporangium longisporum</name>
    <dbReference type="NCBI Taxonomy" id="46187"/>
    <lineage>
        <taxon>Bacteria</taxon>
        <taxon>Bacillati</taxon>
        <taxon>Actinomycetota</taxon>
        <taxon>Actinomycetes</taxon>
        <taxon>Streptosporangiales</taxon>
        <taxon>Streptosporangiaceae</taxon>
        <taxon>Streptosporangium</taxon>
    </lineage>
</organism>
<dbReference type="Proteomes" id="UP001499930">
    <property type="component" value="Unassembled WGS sequence"/>
</dbReference>
<dbReference type="SUPFAM" id="SSF51735">
    <property type="entry name" value="NAD(P)-binding Rossmann-fold domains"/>
    <property type="match status" value="1"/>
</dbReference>
<keyword evidence="3" id="KW-1185">Reference proteome</keyword>
<reference evidence="3" key="1">
    <citation type="journal article" date="2019" name="Int. J. Syst. Evol. Microbiol.">
        <title>The Global Catalogue of Microorganisms (GCM) 10K type strain sequencing project: providing services to taxonomists for standard genome sequencing and annotation.</title>
        <authorList>
            <consortium name="The Broad Institute Genomics Platform"/>
            <consortium name="The Broad Institute Genome Sequencing Center for Infectious Disease"/>
            <person name="Wu L."/>
            <person name="Ma J."/>
        </authorList>
    </citation>
    <scope>NUCLEOTIDE SEQUENCE [LARGE SCALE GENOMIC DNA]</scope>
    <source>
        <strain evidence="3">JCM 3106</strain>
    </source>
</reference>
<comment type="caution">
    <text evidence="2">The sequence shown here is derived from an EMBL/GenBank/DDBJ whole genome shotgun (WGS) entry which is preliminary data.</text>
</comment>
<feature type="domain" description="NAD(P)-binding" evidence="1">
    <location>
        <begin position="20"/>
        <end position="177"/>
    </location>
</feature>
<accession>A0ABP6KKJ4</accession>
<protein>
    <submittedName>
        <fullName evidence="2">NAD(P)H-binding protein</fullName>
    </submittedName>
</protein>
<dbReference type="InterPro" id="IPR051604">
    <property type="entry name" value="Ergot_Alk_Oxidoreductase"/>
</dbReference>
<dbReference type="EMBL" id="BAAAWD010000010">
    <property type="protein sequence ID" value="GAA3012047.1"/>
    <property type="molecule type" value="Genomic_DNA"/>
</dbReference>
<name>A0ABP6KKJ4_9ACTN</name>
<evidence type="ECO:0000259" key="1">
    <source>
        <dbReference type="Pfam" id="PF13460"/>
    </source>
</evidence>
<dbReference type="InterPro" id="IPR036291">
    <property type="entry name" value="NAD(P)-bd_dom_sf"/>
</dbReference>
<dbReference type="Gene3D" id="3.90.25.10">
    <property type="entry name" value="UDP-galactose 4-epimerase, domain 1"/>
    <property type="match status" value="1"/>
</dbReference>
<sequence>MSVVTGWVAGMTERPVLVLGATGSTGRRVAALLRAAGHPVRAASREGEVRFDWTLPETWGPALDGVSKMYLMAPDGVAVDPAFVAQAVERGVRRIVLLSATAIEAMGDERLMAAERTVRACGTAWTILRPTWFAQNFDEGLFRQDVMAGELALPVGDLRQAFVDADDVAAVAVKALTVTGHAGRRYELTGPAALSFAEATAIVGRAAGHPVRFLGTREAYLDAQEAIGRSPAEVTAEIEAYAALRNLGDAEPGDVVRRVTGRAPKSFRRYAAEAAARGAWRDRATAGSRGA</sequence>